<sequence>MVKIAIIGGTGVYDPSILHNVHTVDITTPYGEVSCQVGEFENKKIAFIPRHGSQHSIAPHLINYRANIWALKKIGVESILATTAVGSLNVAMKPGDFVLVDQFLDFTKSRINTFYEGGERGVVHVDVTEPYCPSLRKKLVEAGKSLGFAVHNKGVYVCAEGPRFETPAEISMFKQMGGDLVGMTNVPEVVLAREAEICYSTISMVTNFAAGISQTPLTHAEVVEAMRKNTQHIKQLVMTAIQLLDTEKDCGCRHALAEYGGFKL</sequence>
<accession>A0A1H8NJP7</accession>
<evidence type="ECO:0000313" key="7">
    <source>
        <dbReference type="Proteomes" id="UP000198847"/>
    </source>
</evidence>
<evidence type="ECO:0000259" key="5">
    <source>
        <dbReference type="Pfam" id="PF01048"/>
    </source>
</evidence>
<feature type="domain" description="Nucleoside phosphorylase" evidence="5">
    <location>
        <begin position="3"/>
        <end position="241"/>
    </location>
</feature>
<dbReference type="Gene3D" id="3.40.50.1580">
    <property type="entry name" value="Nucleoside phosphorylase domain"/>
    <property type="match status" value="1"/>
</dbReference>
<dbReference type="STRING" id="112903.SAMN04490178_101125"/>
<protein>
    <recommendedName>
        <fullName evidence="4">Probable 6-oxopurine nucleoside phosphorylase</fullName>
        <ecNumber evidence="4">2.4.2.1</ecNumber>
    </recommendedName>
    <alternativeName>
        <fullName evidence="4">Purine nucleoside phosphorylase</fullName>
        <shortName evidence="4">PNP</shortName>
    </alternativeName>
</protein>
<dbReference type="EMBL" id="FODY01000001">
    <property type="protein sequence ID" value="SEO29825.1"/>
    <property type="molecule type" value="Genomic_DNA"/>
</dbReference>
<dbReference type="NCBIfam" id="TIGR01694">
    <property type="entry name" value="MTAP"/>
    <property type="match status" value="1"/>
</dbReference>
<feature type="binding site" evidence="4">
    <location>
        <position position="183"/>
    </location>
    <ligand>
        <name>substrate</name>
    </ligand>
</feature>
<dbReference type="GO" id="GO:0006166">
    <property type="term" value="P:purine ribonucleoside salvage"/>
    <property type="evidence" value="ECO:0007669"/>
    <property type="project" value="UniProtKB-UniRule"/>
</dbReference>
<feature type="site" description="Important for substrate specificity" evidence="4">
    <location>
        <position position="165"/>
    </location>
</feature>
<feature type="site" description="Important for substrate specificity" evidence="4">
    <location>
        <position position="219"/>
    </location>
</feature>
<name>A0A1H8NJP7_9FIRM</name>
<dbReference type="AlphaFoldDB" id="A0A1H8NJP7"/>
<dbReference type="UniPathway" id="UPA00606"/>
<comment type="miscellaneous">
    <text evidence="4">Although this enzyme belongs to the family of MTA phosphorylases based on sequence homology, it has been shown that conserved amino acid substitutions in the substrate binding pocket convert the substrate specificity of this enzyme from 6-aminopurines to 6-oxopurines.</text>
</comment>
<dbReference type="Proteomes" id="UP000198847">
    <property type="component" value="Unassembled WGS sequence"/>
</dbReference>
<dbReference type="NCBIfam" id="NF006599">
    <property type="entry name" value="PRK09136.1"/>
    <property type="match status" value="1"/>
</dbReference>
<dbReference type="SUPFAM" id="SSF53167">
    <property type="entry name" value="Purine and uridine phosphorylases"/>
    <property type="match status" value="1"/>
</dbReference>
<feature type="binding site" evidence="4">
    <location>
        <begin position="207"/>
        <end position="209"/>
    </location>
    <ligand>
        <name>substrate</name>
    </ligand>
</feature>
<comment type="subunit">
    <text evidence="4">Homohexamer. Dimer of a homotrimer.</text>
</comment>
<keyword evidence="7" id="KW-1185">Reference proteome</keyword>
<evidence type="ECO:0000256" key="2">
    <source>
        <dbReference type="ARBA" id="ARBA00022679"/>
    </source>
</evidence>
<comment type="function">
    <text evidence="4">Purine nucleoside phosphorylase which is highly specific for 6-oxopurine nucleosides. Cleaves guanosine or inosine to respective bases and sugar-1-phosphate molecules. Involved in purine salvage.</text>
</comment>
<keyword evidence="3 4" id="KW-0660">Purine salvage</keyword>
<feature type="binding site" evidence="4">
    <location>
        <begin position="83"/>
        <end position="84"/>
    </location>
    <ligand>
        <name>phosphate</name>
        <dbReference type="ChEBI" id="CHEBI:43474"/>
    </ligand>
</feature>
<comment type="pathway">
    <text evidence="4">Purine metabolism; purine nucleoside salvage.</text>
</comment>
<evidence type="ECO:0000313" key="6">
    <source>
        <dbReference type="EMBL" id="SEO29825.1"/>
    </source>
</evidence>
<comment type="catalytic activity">
    <reaction evidence="4">
        <text>a purine D-ribonucleoside + phosphate = a purine nucleobase + alpha-D-ribose 1-phosphate</text>
        <dbReference type="Rhea" id="RHEA:19805"/>
        <dbReference type="ChEBI" id="CHEBI:26386"/>
        <dbReference type="ChEBI" id="CHEBI:43474"/>
        <dbReference type="ChEBI" id="CHEBI:57720"/>
        <dbReference type="ChEBI" id="CHEBI:142355"/>
        <dbReference type="EC" id="2.4.2.1"/>
    </reaction>
</comment>
<reference evidence="6 7" key="1">
    <citation type="submission" date="2016-10" db="EMBL/GenBank/DDBJ databases">
        <authorList>
            <person name="de Groot N.N."/>
        </authorList>
    </citation>
    <scope>NUCLEOTIDE SEQUENCE [LARGE SCALE GENOMIC DNA]</scope>
    <source>
        <strain evidence="6 7">DSM 13305</strain>
    </source>
</reference>
<dbReference type="GO" id="GO:0017061">
    <property type="term" value="F:S-methyl-5-thioadenosine phosphorylase activity"/>
    <property type="evidence" value="ECO:0007669"/>
    <property type="project" value="InterPro"/>
</dbReference>
<organism evidence="6 7">
    <name type="scientific">Propionispora vibrioides</name>
    <dbReference type="NCBI Taxonomy" id="112903"/>
    <lineage>
        <taxon>Bacteria</taxon>
        <taxon>Bacillati</taxon>
        <taxon>Bacillota</taxon>
        <taxon>Negativicutes</taxon>
        <taxon>Selenomonadales</taxon>
        <taxon>Sporomusaceae</taxon>
        <taxon>Propionispora</taxon>
    </lineage>
</organism>
<dbReference type="InterPro" id="IPR035994">
    <property type="entry name" value="Nucleoside_phosphorylase_sf"/>
</dbReference>
<dbReference type="CDD" id="cd09010">
    <property type="entry name" value="MTAP_SsMTAPII_like_MTIP"/>
    <property type="match status" value="1"/>
</dbReference>
<dbReference type="HAMAP" id="MF_01963">
    <property type="entry name" value="MTAP"/>
    <property type="match status" value="1"/>
</dbReference>
<dbReference type="Pfam" id="PF01048">
    <property type="entry name" value="PNP_UDP_1"/>
    <property type="match status" value="1"/>
</dbReference>
<keyword evidence="1 4" id="KW-0328">Glycosyltransferase</keyword>
<feature type="binding site" evidence="4">
    <location>
        <position position="10"/>
    </location>
    <ligand>
        <name>phosphate</name>
        <dbReference type="ChEBI" id="CHEBI:43474"/>
    </ligand>
</feature>
<dbReference type="GO" id="GO:0019509">
    <property type="term" value="P:L-methionine salvage from methylthioadenosine"/>
    <property type="evidence" value="ECO:0007669"/>
    <property type="project" value="TreeGrafter"/>
</dbReference>
<dbReference type="InterPro" id="IPR010044">
    <property type="entry name" value="MTAP"/>
</dbReference>
<comment type="similarity">
    <text evidence="4">Belongs to the PNP/MTAP phosphorylase family. MTAP subfamily.</text>
</comment>
<feature type="binding site" evidence="4">
    <location>
        <position position="184"/>
    </location>
    <ligand>
        <name>phosphate</name>
        <dbReference type="ChEBI" id="CHEBI:43474"/>
    </ligand>
</feature>
<evidence type="ECO:0000256" key="1">
    <source>
        <dbReference type="ARBA" id="ARBA00022676"/>
    </source>
</evidence>
<evidence type="ECO:0000256" key="3">
    <source>
        <dbReference type="ARBA" id="ARBA00022726"/>
    </source>
</evidence>
<gene>
    <name evidence="6" type="ORF">SAMN04490178_101125</name>
</gene>
<feature type="binding site" evidence="4">
    <location>
        <begin position="50"/>
        <end position="51"/>
    </location>
    <ligand>
        <name>phosphate</name>
        <dbReference type="ChEBI" id="CHEBI:43474"/>
    </ligand>
</feature>
<dbReference type="RefSeq" id="WP_091743455.1">
    <property type="nucleotide sequence ID" value="NZ_FODY01000001.1"/>
</dbReference>
<dbReference type="PROSITE" id="PS01240">
    <property type="entry name" value="PNP_MTAP_2"/>
    <property type="match status" value="1"/>
</dbReference>
<evidence type="ECO:0000256" key="4">
    <source>
        <dbReference type="HAMAP-Rule" id="MF_01963"/>
    </source>
</evidence>
<dbReference type="OrthoDB" id="1523230at2"/>
<dbReference type="FunFam" id="3.40.50.1580:FF:000012">
    <property type="entry name" value="Probable 6-oxopurine nucleoside phosphorylase"/>
    <property type="match status" value="1"/>
</dbReference>
<dbReference type="InterPro" id="IPR018099">
    <property type="entry name" value="Purine_phosphorylase-2_CS"/>
</dbReference>
<dbReference type="InterPro" id="IPR000845">
    <property type="entry name" value="Nucleoside_phosphorylase_d"/>
</dbReference>
<dbReference type="PANTHER" id="PTHR42679">
    <property type="entry name" value="S-METHYL-5'-THIOADENOSINE PHOSPHORYLASE"/>
    <property type="match status" value="1"/>
</dbReference>
<dbReference type="EC" id="2.4.2.1" evidence="4"/>
<dbReference type="PANTHER" id="PTHR42679:SF2">
    <property type="entry name" value="S-METHYL-5'-THIOADENOSINE PHOSPHORYLASE"/>
    <property type="match status" value="1"/>
</dbReference>
<dbReference type="GO" id="GO:0005829">
    <property type="term" value="C:cytosol"/>
    <property type="evidence" value="ECO:0007669"/>
    <property type="project" value="TreeGrafter"/>
</dbReference>
<keyword evidence="2 4" id="KW-0808">Transferase</keyword>
<proteinExistence type="inferred from homology"/>